<dbReference type="Proteomes" id="UP000355283">
    <property type="component" value="Unassembled WGS sequence"/>
</dbReference>
<dbReference type="PANTHER" id="PTHR13355:SF15">
    <property type="entry name" value="GCN5-RELATED N-ACETYLTRANSFERASE 3, CHLOROPLASTIC"/>
    <property type="match status" value="1"/>
</dbReference>
<dbReference type="OrthoDB" id="10279049at2759"/>
<dbReference type="AlphaFoldDB" id="A0A4D9D802"/>
<evidence type="ECO:0000313" key="2">
    <source>
        <dbReference type="EMBL" id="TFJ87446.1"/>
    </source>
</evidence>
<organism evidence="2 3">
    <name type="scientific">Nannochloropsis salina CCMP1776</name>
    <dbReference type="NCBI Taxonomy" id="1027361"/>
    <lineage>
        <taxon>Eukaryota</taxon>
        <taxon>Sar</taxon>
        <taxon>Stramenopiles</taxon>
        <taxon>Ochrophyta</taxon>
        <taxon>Eustigmatophyceae</taxon>
        <taxon>Eustigmatales</taxon>
        <taxon>Monodopsidaceae</taxon>
        <taxon>Microchloropsis</taxon>
        <taxon>Microchloropsis salina</taxon>
    </lineage>
</organism>
<accession>A0A4D9D802</accession>
<dbReference type="PROSITE" id="PS51186">
    <property type="entry name" value="GNAT"/>
    <property type="match status" value="1"/>
</dbReference>
<dbReference type="SUPFAM" id="SSF55729">
    <property type="entry name" value="Acyl-CoA N-acyltransferases (Nat)"/>
    <property type="match status" value="1"/>
</dbReference>
<reference evidence="2 3" key="1">
    <citation type="submission" date="2019-01" db="EMBL/GenBank/DDBJ databases">
        <title>Nuclear Genome Assembly of the Microalgal Biofuel strain Nannochloropsis salina CCMP1776.</title>
        <authorList>
            <person name="Hovde B."/>
        </authorList>
    </citation>
    <scope>NUCLEOTIDE SEQUENCE [LARGE SCALE GENOMIC DNA]</scope>
    <source>
        <strain evidence="2 3">CCMP1776</strain>
    </source>
</reference>
<protein>
    <recommendedName>
        <fullName evidence="1">N-acetyltransferase domain-containing protein</fullName>
    </recommendedName>
</protein>
<dbReference type="Pfam" id="PF13527">
    <property type="entry name" value="Acetyltransf_9"/>
    <property type="match status" value="1"/>
</dbReference>
<sequence>MSAPLPPSLLPPRGLVSEEEVQAWATFVAGSFAFKKPVPPTRDHFLRHFRNDPYSHDKAYIRVIMEDGAQNEIVGSARLVLRPLSTGGWAAGVAEVCVAPRQRGRGLAQRLVQNVLATAASLISRKPSLSMLHCSPSLVSMYAGMGYVPVSTRWVHVWLKSTLMEQAEGVSVQCLDFDASSSAEVLQEMAVLPSAVVEVIARDVPYFHAWTRNEVLAAPHTDVWGVRAKSGKLLAYCSLRRRVDGSMMLVDMRVSVGEDIVAIIRDVVNAVAKSSATSTLDGASSTDEIELCIPAVLFEKDAMTGLCVEEGETDPGWMYKPLTDKLTSEEWQTFIARYRAQERANVAHLVWPIDHF</sequence>
<feature type="domain" description="N-acetyltransferase" evidence="1">
    <location>
        <begin position="11"/>
        <end position="169"/>
    </location>
</feature>
<gene>
    <name evidence="2" type="ORF">NSK_000800</name>
</gene>
<dbReference type="GO" id="GO:0008080">
    <property type="term" value="F:N-acetyltransferase activity"/>
    <property type="evidence" value="ECO:0007669"/>
    <property type="project" value="TreeGrafter"/>
</dbReference>
<dbReference type="PANTHER" id="PTHR13355">
    <property type="entry name" value="GLUCOSAMINE 6-PHOSPHATE N-ACETYLTRANSFERASE"/>
    <property type="match status" value="1"/>
</dbReference>
<dbReference type="InterPro" id="IPR000182">
    <property type="entry name" value="GNAT_dom"/>
</dbReference>
<comment type="caution">
    <text evidence="2">The sequence shown here is derived from an EMBL/GenBank/DDBJ whole genome shotgun (WGS) entry which is preliminary data.</text>
</comment>
<dbReference type="CDD" id="cd04301">
    <property type="entry name" value="NAT_SF"/>
    <property type="match status" value="1"/>
</dbReference>
<name>A0A4D9D802_9STRA</name>
<proteinExistence type="predicted"/>
<dbReference type="InterPro" id="IPR016181">
    <property type="entry name" value="Acyl_CoA_acyltransferase"/>
</dbReference>
<evidence type="ECO:0000259" key="1">
    <source>
        <dbReference type="PROSITE" id="PS51186"/>
    </source>
</evidence>
<dbReference type="EMBL" id="SDOX01000005">
    <property type="protein sequence ID" value="TFJ87446.1"/>
    <property type="molecule type" value="Genomic_DNA"/>
</dbReference>
<keyword evidence="3" id="KW-1185">Reference proteome</keyword>
<dbReference type="Gene3D" id="3.40.630.30">
    <property type="match status" value="1"/>
</dbReference>
<evidence type="ECO:0000313" key="3">
    <source>
        <dbReference type="Proteomes" id="UP000355283"/>
    </source>
</evidence>
<dbReference type="InterPro" id="IPR039143">
    <property type="entry name" value="GNPNAT1-like"/>
</dbReference>